<keyword evidence="2" id="KW-1185">Reference proteome</keyword>
<dbReference type="EMBL" id="LIAE01008451">
    <property type="protein sequence ID" value="PAV73963.1"/>
    <property type="molecule type" value="Genomic_DNA"/>
</dbReference>
<gene>
    <name evidence="1" type="ORF">WR25_24162</name>
</gene>
<accession>A0A2A2KJB5</accession>
<protein>
    <submittedName>
        <fullName evidence="1">Uncharacterized protein</fullName>
    </submittedName>
</protein>
<dbReference type="Proteomes" id="UP000218231">
    <property type="component" value="Unassembled WGS sequence"/>
</dbReference>
<evidence type="ECO:0000313" key="2">
    <source>
        <dbReference type="Proteomes" id="UP000218231"/>
    </source>
</evidence>
<organism evidence="1 2">
    <name type="scientific">Diploscapter pachys</name>
    <dbReference type="NCBI Taxonomy" id="2018661"/>
    <lineage>
        <taxon>Eukaryota</taxon>
        <taxon>Metazoa</taxon>
        <taxon>Ecdysozoa</taxon>
        <taxon>Nematoda</taxon>
        <taxon>Chromadorea</taxon>
        <taxon>Rhabditida</taxon>
        <taxon>Rhabditina</taxon>
        <taxon>Rhabditomorpha</taxon>
        <taxon>Rhabditoidea</taxon>
        <taxon>Rhabditidae</taxon>
        <taxon>Diploscapter</taxon>
    </lineage>
</organism>
<comment type="caution">
    <text evidence="1">The sequence shown here is derived from an EMBL/GenBank/DDBJ whole genome shotgun (WGS) entry which is preliminary data.</text>
</comment>
<proteinExistence type="predicted"/>
<dbReference type="AlphaFoldDB" id="A0A2A2KJB5"/>
<name>A0A2A2KJB5_9BILA</name>
<evidence type="ECO:0000313" key="1">
    <source>
        <dbReference type="EMBL" id="PAV73963.1"/>
    </source>
</evidence>
<reference evidence="1 2" key="1">
    <citation type="journal article" date="2017" name="Curr. Biol.">
        <title>Genome architecture and evolution of a unichromosomal asexual nematode.</title>
        <authorList>
            <person name="Fradin H."/>
            <person name="Zegar C."/>
            <person name="Gutwein M."/>
            <person name="Lucas J."/>
            <person name="Kovtun M."/>
            <person name="Corcoran D."/>
            <person name="Baugh L.R."/>
            <person name="Kiontke K."/>
            <person name="Gunsalus K."/>
            <person name="Fitch D.H."/>
            <person name="Piano F."/>
        </authorList>
    </citation>
    <scope>NUCLEOTIDE SEQUENCE [LARGE SCALE GENOMIC DNA]</scope>
    <source>
        <strain evidence="1">PF1309</strain>
    </source>
</reference>
<sequence length="98" mass="9575">MGVGGSGELGDLPVAVPAFEALFVGDAVGDRGAAFGPDEAVQSVAAAEVRSVAGAMLVDTGGKMRGDADVERAAVAVAHDVDPAAAVVCHAGMVRTGR</sequence>